<evidence type="ECO:0000313" key="4">
    <source>
        <dbReference type="EMBL" id="MCQ8185923.1"/>
    </source>
</evidence>
<dbReference type="EMBL" id="JANIBC010000009">
    <property type="protein sequence ID" value="MCQ8185923.1"/>
    <property type="molecule type" value="Genomic_DNA"/>
</dbReference>
<evidence type="ECO:0000313" key="5">
    <source>
        <dbReference type="Proteomes" id="UP001142610"/>
    </source>
</evidence>
<evidence type="ECO:0000259" key="3">
    <source>
        <dbReference type="PROSITE" id="PS51123"/>
    </source>
</evidence>
<organism evidence="4 5">
    <name type="scientific">Parvularcula maris</name>
    <dbReference type="NCBI Taxonomy" id="2965077"/>
    <lineage>
        <taxon>Bacteria</taxon>
        <taxon>Pseudomonadati</taxon>
        <taxon>Pseudomonadota</taxon>
        <taxon>Alphaproteobacteria</taxon>
        <taxon>Parvularculales</taxon>
        <taxon>Parvularculaceae</taxon>
        <taxon>Parvularcula</taxon>
    </lineage>
</organism>
<dbReference type="PROSITE" id="PS51123">
    <property type="entry name" value="OMPA_2"/>
    <property type="match status" value="1"/>
</dbReference>
<dbReference type="CDD" id="cd07185">
    <property type="entry name" value="OmpA_C-like"/>
    <property type="match status" value="1"/>
</dbReference>
<dbReference type="AlphaFoldDB" id="A0A9X2LAE9"/>
<feature type="compositionally biased region" description="Basic and acidic residues" evidence="2">
    <location>
        <begin position="114"/>
        <end position="131"/>
    </location>
</feature>
<feature type="domain" description="OmpA-like" evidence="3">
    <location>
        <begin position="21"/>
        <end position="137"/>
    </location>
</feature>
<keyword evidence="5" id="KW-1185">Reference proteome</keyword>
<evidence type="ECO:0000256" key="2">
    <source>
        <dbReference type="SAM" id="MobiDB-lite"/>
    </source>
</evidence>
<dbReference type="InterPro" id="IPR036737">
    <property type="entry name" value="OmpA-like_sf"/>
</dbReference>
<proteinExistence type="predicted"/>
<sequence>MLTAVMAAMALMLNPPVEEETTFAAADFNTTVYFDYGRLDLGSAGRLLVTEMGERARAAGYTRAKIVGHTDKAGPEDKNYHDGLQRAEAVAEVLSQAGFTRSELALGSAGETQPARKHEDERREPLNRRAVIEFLSP</sequence>
<dbReference type="SUPFAM" id="SSF103088">
    <property type="entry name" value="OmpA-like"/>
    <property type="match status" value="1"/>
</dbReference>
<dbReference type="Pfam" id="PF00691">
    <property type="entry name" value="OmpA"/>
    <property type="match status" value="1"/>
</dbReference>
<evidence type="ECO:0000256" key="1">
    <source>
        <dbReference type="PROSITE-ProRule" id="PRU00473"/>
    </source>
</evidence>
<dbReference type="Proteomes" id="UP001142610">
    <property type="component" value="Unassembled WGS sequence"/>
</dbReference>
<accession>A0A9X2LAE9</accession>
<name>A0A9X2LAE9_9PROT</name>
<gene>
    <name evidence="4" type="ORF">NOG11_11035</name>
</gene>
<reference evidence="4" key="1">
    <citation type="submission" date="2022-07" db="EMBL/GenBank/DDBJ databases">
        <title>Parvularcula maris sp. nov., an algicidal bacterium isolated from seawater.</title>
        <authorList>
            <person name="Li F."/>
        </authorList>
    </citation>
    <scope>NUCLEOTIDE SEQUENCE</scope>
    <source>
        <strain evidence="4">BGMRC 0090</strain>
    </source>
</reference>
<comment type="caution">
    <text evidence="4">The sequence shown here is derived from an EMBL/GenBank/DDBJ whole genome shotgun (WGS) entry which is preliminary data.</text>
</comment>
<dbReference type="RefSeq" id="WP_256619819.1">
    <property type="nucleotide sequence ID" value="NZ_JANIBC010000009.1"/>
</dbReference>
<protein>
    <submittedName>
        <fullName evidence="4">OmpA family protein</fullName>
    </submittedName>
</protein>
<feature type="region of interest" description="Disordered" evidence="2">
    <location>
        <begin position="104"/>
        <end position="137"/>
    </location>
</feature>
<dbReference type="GO" id="GO:0016020">
    <property type="term" value="C:membrane"/>
    <property type="evidence" value="ECO:0007669"/>
    <property type="project" value="UniProtKB-UniRule"/>
</dbReference>
<dbReference type="InterPro" id="IPR006665">
    <property type="entry name" value="OmpA-like"/>
</dbReference>
<keyword evidence="1" id="KW-0472">Membrane</keyword>
<dbReference type="Gene3D" id="3.30.1330.60">
    <property type="entry name" value="OmpA-like domain"/>
    <property type="match status" value="1"/>
</dbReference>